<dbReference type="EMBL" id="JBHUEY010000001">
    <property type="protein sequence ID" value="MFD1782027.1"/>
    <property type="molecule type" value="Genomic_DNA"/>
</dbReference>
<evidence type="ECO:0000256" key="2">
    <source>
        <dbReference type="ARBA" id="ARBA00009045"/>
    </source>
</evidence>
<comment type="similarity">
    <text evidence="2">Belongs to the peptidase S54 family.</text>
</comment>
<evidence type="ECO:0000256" key="3">
    <source>
        <dbReference type="ARBA" id="ARBA00022692"/>
    </source>
</evidence>
<feature type="transmembrane region" description="Helical" evidence="7">
    <location>
        <begin position="121"/>
        <end position="142"/>
    </location>
</feature>
<name>A0ABW4MVN9_9CAUL</name>
<feature type="transmembrane region" description="Helical" evidence="7">
    <location>
        <begin position="66"/>
        <end position="87"/>
    </location>
</feature>
<evidence type="ECO:0000256" key="6">
    <source>
        <dbReference type="ARBA" id="ARBA00023136"/>
    </source>
</evidence>
<dbReference type="SUPFAM" id="SSF144091">
    <property type="entry name" value="Rhomboid-like"/>
    <property type="match status" value="1"/>
</dbReference>
<feature type="transmembrane region" description="Helical" evidence="7">
    <location>
        <begin position="186"/>
        <end position="206"/>
    </location>
</feature>
<evidence type="ECO:0000313" key="10">
    <source>
        <dbReference type="Proteomes" id="UP001597237"/>
    </source>
</evidence>
<evidence type="ECO:0000313" key="9">
    <source>
        <dbReference type="EMBL" id="MFD1782027.1"/>
    </source>
</evidence>
<dbReference type="RefSeq" id="WP_377281142.1">
    <property type="nucleotide sequence ID" value="NZ_JBHRSI010000003.1"/>
</dbReference>
<keyword evidence="10" id="KW-1185">Reference proteome</keyword>
<dbReference type="Pfam" id="PF01694">
    <property type="entry name" value="Rhomboid"/>
    <property type="match status" value="1"/>
</dbReference>
<evidence type="ECO:0000256" key="5">
    <source>
        <dbReference type="ARBA" id="ARBA00022989"/>
    </source>
</evidence>
<keyword evidence="9" id="KW-0645">Protease</keyword>
<organism evidence="9 10">
    <name type="scientific">Phenylobacterium terrae</name>
    <dbReference type="NCBI Taxonomy" id="2665495"/>
    <lineage>
        <taxon>Bacteria</taxon>
        <taxon>Pseudomonadati</taxon>
        <taxon>Pseudomonadota</taxon>
        <taxon>Alphaproteobacteria</taxon>
        <taxon>Caulobacterales</taxon>
        <taxon>Caulobacteraceae</taxon>
        <taxon>Phenylobacterium</taxon>
    </lineage>
</organism>
<evidence type="ECO:0000256" key="1">
    <source>
        <dbReference type="ARBA" id="ARBA00004141"/>
    </source>
</evidence>
<dbReference type="GO" id="GO:0008233">
    <property type="term" value="F:peptidase activity"/>
    <property type="evidence" value="ECO:0007669"/>
    <property type="project" value="UniProtKB-KW"/>
</dbReference>
<keyword evidence="6 7" id="KW-0472">Membrane</keyword>
<accession>A0ABW4MVN9</accession>
<dbReference type="Gene3D" id="1.20.1540.10">
    <property type="entry name" value="Rhomboid-like"/>
    <property type="match status" value="1"/>
</dbReference>
<protein>
    <submittedName>
        <fullName evidence="9">Rhomboid family intramembrane serine protease</fullName>
        <ecNumber evidence="9">3.4.21.-</ecNumber>
    </submittedName>
</protein>
<evidence type="ECO:0000256" key="4">
    <source>
        <dbReference type="ARBA" id="ARBA00022801"/>
    </source>
</evidence>
<dbReference type="PANTHER" id="PTHR43731">
    <property type="entry name" value="RHOMBOID PROTEASE"/>
    <property type="match status" value="1"/>
</dbReference>
<feature type="transmembrane region" description="Helical" evidence="7">
    <location>
        <begin position="12"/>
        <end position="32"/>
    </location>
</feature>
<keyword evidence="3 7" id="KW-0812">Transmembrane</keyword>
<feature type="domain" description="Peptidase S54 rhomboid" evidence="8">
    <location>
        <begin position="51"/>
        <end position="196"/>
    </location>
</feature>
<dbReference type="InterPro" id="IPR035952">
    <property type="entry name" value="Rhomboid-like_sf"/>
</dbReference>
<dbReference type="InterPro" id="IPR022764">
    <property type="entry name" value="Peptidase_S54_rhomboid_dom"/>
</dbReference>
<feature type="transmembrane region" description="Helical" evidence="7">
    <location>
        <begin position="94"/>
        <end position="115"/>
    </location>
</feature>
<keyword evidence="4 9" id="KW-0378">Hydrolase</keyword>
<evidence type="ECO:0000259" key="8">
    <source>
        <dbReference type="Pfam" id="PF01694"/>
    </source>
</evidence>
<comment type="subcellular location">
    <subcellularLocation>
        <location evidence="1">Membrane</location>
        <topology evidence="1">Multi-pass membrane protein</topology>
    </subcellularLocation>
</comment>
<feature type="transmembrane region" description="Helical" evidence="7">
    <location>
        <begin position="154"/>
        <end position="174"/>
    </location>
</feature>
<comment type="caution">
    <text evidence="9">The sequence shown here is derived from an EMBL/GenBank/DDBJ whole genome shotgun (WGS) entry which is preliminary data.</text>
</comment>
<dbReference type="EC" id="3.4.21.-" evidence="9"/>
<dbReference type="PANTHER" id="PTHR43731:SF14">
    <property type="entry name" value="PRESENILIN-ASSOCIATED RHOMBOID-LIKE PROTEIN, MITOCHONDRIAL"/>
    <property type="match status" value="1"/>
</dbReference>
<evidence type="ECO:0000256" key="7">
    <source>
        <dbReference type="SAM" id="Phobius"/>
    </source>
</evidence>
<proteinExistence type="inferred from homology"/>
<gene>
    <name evidence="9" type="ORF">ACFSC0_01380</name>
</gene>
<dbReference type="GO" id="GO:0006508">
    <property type="term" value="P:proteolysis"/>
    <property type="evidence" value="ECO:0007669"/>
    <property type="project" value="UniProtKB-KW"/>
</dbReference>
<dbReference type="InterPro" id="IPR050925">
    <property type="entry name" value="Rhomboid_protease_S54"/>
</dbReference>
<dbReference type="Proteomes" id="UP001597237">
    <property type="component" value="Unassembled WGS sequence"/>
</dbReference>
<sequence length="213" mass="21880">MNGERQPFFNAPWPPLLVTGVIVGLYAIQSFAPIGPVAERFGFSPAKLADGDWASLVTPLFVHADWTHALVNAAMALAFGAPVARFLGAGASGVTGFFLLYFASGVLANLGHAAVHPGETAALIGASGAVSGLMGAAARLIATRGARLGALNSPPVIGMSLALMIVNLLMAVFGAPLSGSPIAWEAHLFGFAVGLFGIGLITRLFGRRDRLTD</sequence>
<reference evidence="10" key="1">
    <citation type="journal article" date="2019" name="Int. J. Syst. Evol. Microbiol.">
        <title>The Global Catalogue of Microorganisms (GCM) 10K type strain sequencing project: providing services to taxonomists for standard genome sequencing and annotation.</title>
        <authorList>
            <consortium name="The Broad Institute Genomics Platform"/>
            <consortium name="The Broad Institute Genome Sequencing Center for Infectious Disease"/>
            <person name="Wu L."/>
            <person name="Ma J."/>
        </authorList>
    </citation>
    <scope>NUCLEOTIDE SEQUENCE [LARGE SCALE GENOMIC DNA]</scope>
    <source>
        <strain evidence="10">DFY28</strain>
    </source>
</reference>
<keyword evidence="5 7" id="KW-1133">Transmembrane helix</keyword>